<dbReference type="EMBL" id="CAADRA010006019">
    <property type="protein sequence ID" value="VFT93656.1"/>
    <property type="molecule type" value="Genomic_DNA"/>
</dbReference>
<gene>
    <name evidence="2" type="primary">Aste57867_16893</name>
    <name evidence="1" type="ORF">As57867_016835</name>
    <name evidence="2" type="ORF">ASTE57867_16893</name>
</gene>
<protein>
    <submittedName>
        <fullName evidence="2">Aste57867_16893 protein</fullName>
    </submittedName>
</protein>
<evidence type="ECO:0000313" key="3">
    <source>
        <dbReference type="Proteomes" id="UP000332933"/>
    </source>
</evidence>
<evidence type="ECO:0000313" key="2">
    <source>
        <dbReference type="EMBL" id="VFT93656.1"/>
    </source>
</evidence>
<keyword evidence="3" id="KW-1185">Reference proteome</keyword>
<name>A0A485L7N8_9STRA</name>
<sequence>MTSKSTPPRTSSSPPRVVATAGNAVRHNKFIDFLDRMGYEPAGRYAKAGKLRAADVETLMQGTALAPTWEWVQTHVKTPHEIDILRRNLRVAAQLDVTPDMAELKQARLAALAQKRSMLQNAVTVARAQNKETRASIAAVESAMARTCDPLAHDMLEDTYKLQVRYRQQEREACVDEMEALLSSSTLDDVSTEMILAAALASLADELAADRVRLLDPGTALFDTTPPPAVVQDALGLAGTAVLAHLETVHQTMPPLSLSLPELMVLARRNDPVNVAAQIRAHVDDRRAALEARRHECRQLQLELQYVTRAPVSALGSFQARAAAVTTAQLDAVRQFCEDKAEELAALDEAKETIASHMQAMQTFDARVQDKQALIAAAFQRNRARVLDILEMQSQLLLFLQTHVVDSFRGLRRDYQVALDATIDQETRRHRRLHADSSKTDAAAVQRRQRALDGRRHHLMQVIQVSVAKLDKARMEFMNFQQTSPCFAMVAWEGTMSSMAHHQRDLELVDQLDRVRADIEDNTLPDVMRLHEVALDLLQTRLPRLDRAIYNWFEQPAQYCEKE</sequence>
<accession>A0A485L7N8</accession>
<dbReference type="Proteomes" id="UP000332933">
    <property type="component" value="Unassembled WGS sequence"/>
</dbReference>
<dbReference type="OrthoDB" id="67841at2759"/>
<evidence type="ECO:0000313" key="1">
    <source>
        <dbReference type="EMBL" id="KAF0691987.1"/>
    </source>
</evidence>
<reference evidence="2 3" key="1">
    <citation type="submission" date="2019-03" db="EMBL/GenBank/DDBJ databases">
        <authorList>
            <person name="Gaulin E."/>
            <person name="Dumas B."/>
        </authorList>
    </citation>
    <scope>NUCLEOTIDE SEQUENCE [LARGE SCALE GENOMIC DNA]</scope>
    <source>
        <strain evidence="2">CBS 568.67</strain>
    </source>
</reference>
<organism evidence="2 3">
    <name type="scientific">Aphanomyces stellatus</name>
    <dbReference type="NCBI Taxonomy" id="120398"/>
    <lineage>
        <taxon>Eukaryota</taxon>
        <taxon>Sar</taxon>
        <taxon>Stramenopiles</taxon>
        <taxon>Oomycota</taxon>
        <taxon>Saprolegniomycetes</taxon>
        <taxon>Saprolegniales</taxon>
        <taxon>Verrucalvaceae</taxon>
        <taxon>Aphanomyces</taxon>
    </lineage>
</organism>
<reference evidence="1" key="2">
    <citation type="submission" date="2019-06" db="EMBL/GenBank/DDBJ databases">
        <title>Genomics analysis of Aphanomyces spp. identifies a new class of oomycete effector associated with host adaptation.</title>
        <authorList>
            <person name="Gaulin E."/>
        </authorList>
    </citation>
    <scope>NUCLEOTIDE SEQUENCE</scope>
    <source>
        <strain evidence="1">CBS 578.67</strain>
    </source>
</reference>
<dbReference type="EMBL" id="VJMH01005998">
    <property type="protein sequence ID" value="KAF0691987.1"/>
    <property type="molecule type" value="Genomic_DNA"/>
</dbReference>
<proteinExistence type="predicted"/>
<dbReference type="AlphaFoldDB" id="A0A485L7N8"/>